<dbReference type="Gene3D" id="1.25.10.10">
    <property type="entry name" value="Leucine-rich Repeat Variant"/>
    <property type="match status" value="1"/>
</dbReference>
<evidence type="ECO:0000259" key="4">
    <source>
        <dbReference type="SMART" id="SM01308"/>
    </source>
</evidence>
<dbReference type="SMART" id="SM01303">
    <property type="entry name" value="RasGEF_N_2"/>
    <property type="match status" value="1"/>
</dbReference>
<dbReference type="SMART" id="SM01307">
    <property type="entry name" value="RICTOR_M"/>
    <property type="match status" value="1"/>
</dbReference>
<dbReference type="OrthoDB" id="271111at2759"/>
<feature type="compositionally biased region" description="Acidic residues" evidence="2">
    <location>
        <begin position="1088"/>
        <end position="1098"/>
    </location>
</feature>
<dbReference type="InterPro" id="IPR011989">
    <property type="entry name" value="ARM-like"/>
</dbReference>
<dbReference type="Pfam" id="PF14663">
    <property type="entry name" value="RasGEF_N_2"/>
    <property type="match status" value="1"/>
</dbReference>
<dbReference type="GO" id="GO:0031932">
    <property type="term" value="C:TORC2 complex"/>
    <property type="evidence" value="ECO:0007669"/>
    <property type="project" value="InterPro"/>
</dbReference>
<accession>A0A9N8WGG9</accession>
<dbReference type="InterPro" id="IPR016024">
    <property type="entry name" value="ARM-type_fold"/>
</dbReference>
<feature type="region of interest" description="Disordered" evidence="2">
    <location>
        <begin position="1"/>
        <end position="29"/>
    </location>
</feature>
<dbReference type="EMBL" id="CAJVPI010000145">
    <property type="protein sequence ID" value="CAG8489090.1"/>
    <property type="molecule type" value="Genomic_DNA"/>
</dbReference>
<feature type="domain" description="Rapamycin-insensitive companion of mTOR N-terminal" evidence="4">
    <location>
        <begin position="72"/>
        <end position="382"/>
    </location>
</feature>
<dbReference type="AlphaFoldDB" id="A0A9N8WGG9"/>
<dbReference type="InterPro" id="IPR029451">
    <property type="entry name" value="RICTOR_M"/>
</dbReference>
<feature type="domain" description="Rapamycin-insensitive companion of mTOR middle" evidence="3">
    <location>
        <begin position="464"/>
        <end position="700"/>
    </location>
</feature>
<protein>
    <submittedName>
        <fullName evidence="6">3399_t:CDS:1</fullName>
    </submittedName>
</protein>
<proteinExistence type="inferred from homology"/>
<dbReference type="Pfam" id="PF14664">
    <property type="entry name" value="RICTOR_N"/>
    <property type="match status" value="2"/>
</dbReference>
<dbReference type="InterPro" id="IPR028268">
    <property type="entry name" value="Pianissimo_fam"/>
</dbReference>
<dbReference type="SMART" id="SM01308">
    <property type="entry name" value="RICTOR_N"/>
    <property type="match status" value="1"/>
</dbReference>
<evidence type="ECO:0000313" key="6">
    <source>
        <dbReference type="EMBL" id="CAG8489090.1"/>
    </source>
</evidence>
<dbReference type="PANTHER" id="PTHR13298">
    <property type="entry name" value="CYTOSOLIC REGULATOR PIANISSIMO"/>
    <property type="match status" value="1"/>
</dbReference>
<evidence type="ECO:0000313" key="7">
    <source>
        <dbReference type="Proteomes" id="UP000789739"/>
    </source>
</evidence>
<evidence type="ECO:0000256" key="1">
    <source>
        <dbReference type="ARBA" id="ARBA00008878"/>
    </source>
</evidence>
<gene>
    <name evidence="6" type="ORF">PBRASI_LOCUS2002</name>
</gene>
<evidence type="ECO:0000259" key="5">
    <source>
        <dbReference type="SMART" id="SM01310"/>
    </source>
</evidence>
<comment type="caution">
    <text evidence="6">The sequence shown here is derived from an EMBL/GenBank/DDBJ whole genome shotgun (WGS) entry which is preliminary data.</text>
</comment>
<evidence type="ECO:0000259" key="3">
    <source>
        <dbReference type="SMART" id="SM01307"/>
    </source>
</evidence>
<dbReference type="InterPro" id="IPR028267">
    <property type="entry name" value="Pianissimo_N"/>
</dbReference>
<dbReference type="SMART" id="SM01310">
    <property type="entry name" value="RICTOR_V"/>
    <property type="match status" value="1"/>
</dbReference>
<organism evidence="6 7">
    <name type="scientific">Paraglomus brasilianum</name>
    <dbReference type="NCBI Taxonomy" id="144538"/>
    <lineage>
        <taxon>Eukaryota</taxon>
        <taxon>Fungi</taxon>
        <taxon>Fungi incertae sedis</taxon>
        <taxon>Mucoromycota</taxon>
        <taxon>Glomeromycotina</taxon>
        <taxon>Glomeromycetes</taxon>
        <taxon>Paraglomerales</taxon>
        <taxon>Paraglomeraceae</taxon>
        <taxon>Paraglomus</taxon>
    </lineage>
</organism>
<dbReference type="InterPro" id="IPR029453">
    <property type="entry name" value="Rictor_IV"/>
</dbReference>
<sequence>MDVIIEPPVSPNKSSESIRTPRRLPSDQLSVRSWSKTLQMDSEADPSRKPVEIINEVLLSIQNDEDEPVMRVEKLGSLIRVLKNHERLKYTYPPDPLFRGLKFCISDSVKEVRIAGYRALRYLVVDASRVEKIINLHCDIFIMRSLSRDPRTFNDEREQTLKLVRLFIDIPDGIKYMPIGVMRAIVSIAEQADEKLRPICLETLAEFVIRDPKLIMNCGGMRVLLQALVDGPLELSEYIVMALLYVIDMPGYRECIRPGVDLEIVLSGFTEACNKGTKSDAQLKASAKAISMVGFVIFGVKIVLGNPALEENSSGEPPPVPSPSQERLNLLDHHLVILLVIFIDCGLLDALVEIIEDKNQQIAKKATLFIGEILQLSNRLLPVARSMRIQSLPKLFSLATKFDDEIVRHSATAALSHIDNLNRTRNQLQPNAPVQDGSPSFLEDRRRRSARHVENVKIKMGIQIDDIHFRNMLLETQVLTTKDYSKWKWETLMELLQGPLLNPRRLEEALRAKYLKRLIGFFRPSSHRFSDIEKSAETQRFVRLGCTLITTLLANPDGVKYLEGNKFLRQISESLNQLDPINGVVESDHLFSKERIEDTLTSGYFTMIGMLSKYKDGVRLLEKFKIFNTFYHLSELRSREDLIKAIITNLDYTALSKFIHFRVITDRDGHPRILLSKVMTSGYKHVRLYATKHLGTILRTSAEKFNNWGIRLLITQLYDPAMEVCEMAVRVLEETCRAKENLELLVKLRPSLDYLGEVGNPLLLRFLSTSIGFRYLSEFDYVEKEMDEWFQSRNQYYMTQLEVSLATALRIDGDDGRADDEDKDKMQTFDGTTPPHFYGELAKTEEGCQLLREKGHFREFAEFVREHKHEKQDPATIAKLKSVLWALGNIGASKSGLPFLEEEDIVKDIVEIAQTSEVLSLKGTCFFVLGLIAKTAQGVEILEELGWESVYDTETAIGNGLCVPMNLDDFLSFPKWTYRGFVNIPGTTRPVTPSSLVERDLLKAVANLTNRILSGTGSKSMAKIRQQYPEVFRSISTYLKVVQMLSSYQYRLPTRRLICELFNVDFTTEALEEMDQILDDSNSRDSEDGGMEDVNEDEELPRVMFTRTHRRSDGVIAGISDDVPGIDTEEVVPKQALEPIMVIKGFMI</sequence>
<dbReference type="PANTHER" id="PTHR13298:SF11">
    <property type="entry name" value="RAPAMYCIN-INSENSITIVE COMPANION OF MTOR"/>
    <property type="match status" value="1"/>
</dbReference>
<dbReference type="GO" id="GO:0038203">
    <property type="term" value="P:TORC2 signaling"/>
    <property type="evidence" value="ECO:0007669"/>
    <property type="project" value="TreeGrafter"/>
</dbReference>
<feature type="domain" description="Rapamycin-insensitive companion of mTOR" evidence="5">
    <location>
        <begin position="877"/>
        <end position="949"/>
    </location>
</feature>
<dbReference type="Pfam" id="PF14668">
    <property type="entry name" value="RICTOR_V"/>
    <property type="match status" value="1"/>
</dbReference>
<dbReference type="SUPFAM" id="SSF48371">
    <property type="entry name" value="ARM repeat"/>
    <property type="match status" value="1"/>
</dbReference>
<reference evidence="6" key="1">
    <citation type="submission" date="2021-06" db="EMBL/GenBank/DDBJ databases">
        <authorList>
            <person name="Kallberg Y."/>
            <person name="Tangrot J."/>
            <person name="Rosling A."/>
        </authorList>
    </citation>
    <scope>NUCLEOTIDE SEQUENCE</scope>
    <source>
        <strain evidence="6">BR232B</strain>
    </source>
</reference>
<keyword evidence="7" id="KW-1185">Reference proteome</keyword>
<dbReference type="Proteomes" id="UP000789739">
    <property type="component" value="Unassembled WGS sequence"/>
</dbReference>
<dbReference type="InterPro" id="IPR029452">
    <property type="entry name" value="RICTOR_V"/>
</dbReference>
<comment type="similarity">
    <text evidence="1">Belongs to the RICTOR family.</text>
</comment>
<evidence type="ECO:0000256" key="2">
    <source>
        <dbReference type="SAM" id="MobiDB-lite"/>
    </source>
</evidence>
<name>A0A9N8WGG9_9GLOM</name>
<dbReference type="Pfam" id="PF14666">
    <property type="entry name" value="RICTOR_M"/>
    <property type="match status" value="1"/>
</dbReference>
<feature type="region of interest" description="Disordered" evidence="2">
    <location>
        <begin position="1078"/>
        <end position="1098"/>
    </location>
</feature>